<dbReference type="Proteomes" id="UP001218188">
    <property type="component" value="Unassembled WGS sequence"/>
</dbReference>
<keyword evidence="2" id="KW-1185">Reference proteome</keyword>
<feature type="non-terminal residue" evidence="1">
    <location>
        <position position="1"/>
    </location>
</feature>
<evidence type="ECO:0000313" key="2">
    <source>
        <dbReference type="Proteomes" id="UP001218188"/>
    </source>
</evidence>
<feature type="non-terminal residue" evidence="1">
    <location>
        <position position="189"/>
    </location>
</feature>
<sequence length="189" mass="21340">EQTRKIPNKRIDCPCRVVGKSYPGTTIILGKYEDSHSHPIGSENLIYTRIPLAVRQQIEDDLRAGIRPEITVSLTASLQILRNLPNLASQAPRREEFIKPRDVRRIQKKIEAETIRLDPRDGQSTLQWVEHLEAIGALMYFKASSDPPPLDCDVDADTFMLAIQTPYQKKCFQAWGGDFAGLDATHNTT</sequence>
<reference evidence="1" key="1">
    <citation type="submission" date="2023-03" db="EMBL/GenBank/DDBJ databases">
        <title>Massive genome expansion in bonnet fungi (Mycena s.s.) driven by repeated elements and novel gene families across ecological guilds.</title>
        <authorList>
            <consortium name="Lawrence Berkeley National Laboratory"/>
            <person name="Harder C.B."/>
            <person name="Miyauchi S."/>
            <person name="Viragh M."/>
            <person name="Kuo A."/>
            <person name="Thoen E."/>
            <person name="Andreopoulos B."/>
            <person name="Lu D."/>
            <person name="Skrede I."/>
            <person name="Drula E."/>
            <person name="Henrissat B."/>
            <person name="Morin E."/>
            <person name="Kohler A."/>
            <person name="Barry K."/>
            <person name="LaButti K."/>
            <person name="Morin E."/>
            <person name="Salamov A."/>
            <person name="Lipzen A."/>
            <person name="Mereny Z."/>
            <person name="Hegedus B."/>
            <person name="Baldrian P."/>
            <person name="Stursova M."/>
            <person name="Weitz H."/>
            <person name="Taylor A."/>
            <person name="Grigoriev I.V."/>
            <person name="Nagy L.G."/>
            <person name="Martin F."/>
            <person name="Kauserud H."/>
        </authorList>
    </citation>
    <scope>NUCLEOTIDE SEQUENCE</scope>
    <source>
        <strain evidence="1">CBHHK200</strain>
    </source>
</reference>
<accession>A0AAD6WUY6</accession>
<comment type="caution">
    <text evidence="1">The sequence shown here is derived from an EMBL/GenBank/DDBJ whole genome shotgun (WGS) entry which is preliminary data.</text>
</comment>
<proteinExistence type="predicted"/>
<name>A0AAD6WUY6_9AGAR</name>
<evidence type="ECO:0000313" key="1">
    <source>
        <dbReference type="EMBL" id="KAJ7025760.1"/>
    </source>
</evidence>
<organism evidence="1 2">
    <name type="scientific">Mycena alexandri</name>
    <dbReference type="NCBI Taxonomy" id="1745969"/>
    <lineage>
        <taxon>Eukaryota</taxon>
        <taxon>Fungi</taxon>
        <taxon>Dikarya</taxon>
        <taxon>Basidiomycota</taxon>
        <taxon>Agaricomycotina</taxon>
        <taxon>Agaricomycetes</taxon>
        <taxon>Agaricomycetidae</taxon>
        <taxon>Agaricales</taxon>
        <taxon>Marasmiineae</taxon>
        <taxon>Mycenaceae</taxon>
        <taxon>Mycena</taxon>
    </lineage>
</organism>
<protein>
    <submittedName>
        <fullName evidence="1">Uncharacterized protein</fullName>
    </submittedName>
</protein>
<dbReference type="EMBL" id="JARJCM010000149">
    <property type="protein sequence ID" value="KAJ7025760.1"/>
    <property type="molecule type" value="Genomic_DNA"/>
</dbReference>
<dbReference type="AlphaFoldDB" id="A0AAD6WUY6"/>
<gene>
    <name evidence="1" type="ORF">C8F04DRAFT_926919</name>
</gene>